<dbReference type="EMBL" id="JBHMBK010000005">
    <property type="protein sequence ID" value="MFB9684588.1"/>
    <property type="molecule type" value="Genomic_DNA"/>
</dbReference>
<keyword evidence="2" id="KW-1185">Reference proteome</keyword>
<evidence type="ECO:0000313" key="2">
    <source>
        <dbReference type="Proteomes" id="UP001589535"/>
    </source>
</evidence>
<sequence length="364" mass="38872">MTLEWPPPPDAKAGRLLAEVDVTELPHAAPFSAYLEALASSTEVYAWVPCVANVNGRVQELHNHGVPHRDYQPSSIPVATPDAYQNSAARPEFLHTVLQHLGTTPEHCLAFAEVLCGQDLNMGGTVTEDQEGYVTPIDWAYYNLAFFKPGDDGSASGDVKESLADLGQITSAQTAVTHADWSGSAKDAAVRKFAELVNFVLYVRGPMYAEFGATLIAYAALVKAARNHLDGIMAQAVAAMRRLEASGSVDLVKALSILLTLAGFLPALPYSISFGIAAASAVVSAIDAKAKEKAPPAEIAIPADRAQSCVDILRWYLDEARATCEALADGLTKLTKRRVELLDEVLRTVPDANPVPDVLKALPA</sequence>
<organism evidence="1 2">
    <name type="scientific">Amycolatopsis plumensis</name>
    <dbReference type="NCBI Taxonomy" id="236508"/>
    <lineage>
        <taxon>Bacteria</taxon>
        <taxon>Bacillati</taxon>
        <taxon>Actinomycetota</taxon>
        <taxon>Actinomycetes</taxon>
        <taxon>Pseudonocardiales</taxon>
        <taxon>Pseudonocardiaceae</taxon>
        <taxon>Amycolatopsis</taxon>
    </lineage>
</organism>
<reference evidence="1 2" key="1">
    <citation type="submission" date="2024-09" db="EMBL/GenBank/DDBJ databases">
        <authorList>
            <person name="Sun Q."/>
            <person name="Mori K."/>
        </authorList>
    </citation>
    <scope>NUCLEOTIDE SEQUENCE [LARGE SCALE GENOMIC DNA]</scope>
    <source>
        <strain evidence="1 2">JCM 13852</strain>
    </source>
</reference>
<evidence type="ECO:0000313" key="1">
    <source>
        <dbReference type="EMBL" id="MFB9684588.1"/>
    </source>
</evidence>
<dbReference type="Proteomes" id="UP001589535">
    <property type="component" value="Unassembled WGS sequence"/>
</dbReference>
<protein>
    <submittedName>
        <fullName evidence="1">Uncharacterized protein</fullName>
    </submittedName>
</protein>
<proteinExistence type="predicted"/>
<dbReference type="RefSeq" id="WP_378191517.1">
    <property type="nucleotide sequence ID" value="NZ_JBHMBK010000005.1"/>
</dbReference>
<accession>A0ABV5U3X8</accession>
<comment type="caution">
    <text evidence="1">The sequence shown here is derived from an EMBL/GenBank/DDBJ whole genome shotgun (WGS) entry which is preliminary data.</text>
</comment>
<gene>
    <name evidence="1" type="ORF">ACFFTO_10385</name>
</gene>
<name>A0ABV5U3X8_9PSEU</name>